<dbReference type="InterPro" id="IPR012301">
    <property type="entry name" value="Malic_N_dom"/>
</dbReference>
<dbReference type="NCBIfam" id="NF009501">
    <property type="entry name" value="PRK12861.1"/>
    <property type="match status" value="1"/>
</dbReference>
<dbReference type="SUPFAM" id="SSF53659">
    <property type="entry name" value="Isocitrate/Isopropylmalate dehydrogenase-like"/>
    <property type="match status" value="1"/>
</dbReference>
<dbReference type="SUPFAM" id="SSF53223">
    <property type="entry name" value="Aminoacid dehydrogenase-like, N-terminal domain"/>
    <property type="match status" value="1"/>
</dbReference>
<dbReference type="Gene3D" id="3.40.50.10950">
    <property type="match status" value="1"/>
</dbReference>
<feature type="domain" description="Malic enzyme N-terminal" evidence="6">
    <location>
        <begin position="37"/>
        <end position="171"/>
    </location>
</feature>
<dbReference type="PANTHER" id="PTHR43237:SF4">
    <property type="entry name" value="NADP-DEPENDENT MALIC ENZYME"/>
    <property type="match status" value="1"/>
</dbReference>
<dbReference type="EMBL" id="JAVBIK010000001">
    <property type="protein sequence ID" value="MDT7519016.1"/>
    <property type="molecule type" value="Genomic_DNA"/>
</dbReference>
<dbReference type="InterPro" id="IPR032683">
    <property type="entry name" value="Malate_DH"/>
</dbReference>
<dbReference type="InterPro" id="IPR042112">
    <property type="entry name" value="P_AcTrfase_dom2"/>
</dbReference>
<dbReference type="Pfam" id="PF00390">
    <property type="entry name" value="malic"/>
    <property type="match status" value="1"/>
</dbReference>
<dbReference type="InterPro" id="IPR012188">
    <property type="entry name" value="ME_PTA"/>
</dbReference>
<dbReference type="SUPFAM" id="SSF51735">
    <property type="entry name" value="NAD(P)-binding Rossmann-fold domains"/>
    <property type="match status" value="1"/>
</dbReference>
<sequence length="786" mass="85257">MTDLIQPLTPRPPVSNSAEKKAQLRQAALEYHEFPTPGKVAIAPTKQLINQHDLALAYSPGVAAPCEEIVKDPNNAFKYTSRGNLVAVITNGTAVLGLGDIGPLASKPVMEGKGVLFKKFAGIDVFDIEIDEKNDLDKLVDIIASLEPTFGGINLEDIKAPDCFYVERKLRERMKIPVFHDDQHGTAICVGAAILNGLKVAGKDPKSVKLVTSGAGAAALACLGLLVKLGIPRENIFVTDLAGVVYEGRTELMDEDKIQFAQKTDARTLREVIAGADIFLGLSAGGVLKADMVKLMAARPLIFALANPTPEILPEEVKAVRDDAIMATGRTDYPNQVNNVLCFPYIFRGALDAGASTITLEMEIAAVHAIAELAQAEQSEVVAAAYVGEQLAFGPEYLIPKPFDPRLMMKIAPAVAQAAADSGVALRPIQDMDAYRDKLQSFVYASGTTMKPIFNAAKKALKKRVAYAEGEDERVLRAAQIVVDERLALPTLIGRPAVIAERIEKFGLRLKENVDYNVVNVEQDHRYRDFWQTYHQMTERKGVTVQMAKIEMRRRLTLIGSMLLHKGDVDGLICGTWGTTATHLQYIDQVIGKRQGGSPSTPQDVQIYACMNGLMLPNRQVFLVDTHVNYDPSAEELCEITVMAAEEMMRFGFKPKAALLSHSNFGSSNEPSAIKMRRALELLREQAPWLEVDGEMHGDVALDSAARKALMPNSTLHGDANLLVLPNIDAANIAYNLLKTAAGGNIAIGPVLLGAAKPVHVLTASTTVRRIVNMTALTVADANATR</sequence>
<protein>
    <submittedName>
        <fullName evidence="7">NADP-dependent malic enzyme</fullName>
    </submittedName>
</protein>
<dbReference type="Pfam" id="PF01515">
    <property type="entry name" value="PTA_PTB"/>
    <property type="match status" value="1"/>
</dbReference>
<evidence type="ECO:0000256" key="3">
    <source>
        <dbReference type="ARBA" id="ARBA00023002"/>
    </source>
</evidence>
<dbReference type="CDD" id="cd05311">
    <property type="entry name" value="NAD_bind_2_malic_enz"/>
    <property type="match status" value="1"/>
</dbReference>
<evidence type="ECO:0000313" key="7">
    <source>
        <dbReference type="EMBL" id="MDT7519016.1"/>
    </source>
</evidence>
<evidence type="ECO:0000259" key="6">
    <source>
        <dbReference type="SMART" id="SM01274"/>
    </source>
</evidence>
<dbReference type="InterPro" id="IPR045213">
    <property type="entry name" value="Malic_NAD-bd_bact_type"/>
</dbReference>
<dbReference type="Gene3D" id="3.40.50.10750">
    <property type="entry name" value="Isocitrate/Isopropylmalate dehydrogenase-like"/>
    <property type="match status" value="1"/>
</dbReference>
<comment type="caution">
    <text evidence="7">The sequence shown here is derived from an EMBL/GenBank/DDBJ whole genome shotgun (WGS) entry which is preliminary data.</text>
</comment>
<comment type="similarity">
    <text evidence="2">In the C-terminal section; belongs to the phosphate acetyltransferase and butyryltransferase family.</text>
</comment>
<dbReference type="InterPro" id="IPR051674">
    <property type="entry name" value="Malate_Decarboxylase"/>
</dbReference>
<dbReference type="InterPro" id="IPR036291">
    <property type="entry name" value="NAD(P)-bd_dom_sf"/>
</dbReference>
<dbReference type="InterPro" id="IPR046346">
    <property type="entry name" value="Aminoacid_DH-like_N_sf"/>
</dbReference>
<evidence type="ECO:0000313" key="8">
    <source>
        <dbReference type="Proteomes" id="UP001321700"/>
    </source>
</evidence>
<dbReference type="Pfam" id="PF12434">
    <property type="entry name" value="Malate_DH"/>
    <property type="match status" value="1"/>
</dbReference>
<dbReference type="SMART" id="SM00919">
    <property type="entry name" value="Malic_M"/>
    <property type="match status" value="1"/>
</dbReference>
<dbReference type="InterPro" id="IPR002505">
    <property type="entry name" value="PTA_PTB"/>
</dbReference>
<dbReference type="RefSeq" id="WP_313874725.1">
    <property type="nucleotide sequence ID" value="NZ_JAVBIK010000001.1"/>
</dbReference>
<name>A0ABU3KMP2_9BURK</name>
<keyword evidence="4" id="KW-0511">Multifunctional enzyme</keyword>
<dbReference type="SMART" id="SM01274">
    <property type="entry name" value="malic"/>
    <property type="match status" value="1"/>
</dbReference>
<reference evidence="7 8" key="1">
    <citation type="submission" date="2023-08" db="EMBL/GenBank/DDBJ databases">
        <title>Rhodoferax potami sp. nov. and Rhodoferax mekongensis sp. nov., isolated from the Mekong River in Thailand.</title>
        <authorList>
            <person name="Kitikhun S."/>
            <person name="Charoenyingcharoen P."/>
            <person name="Siriarchawattana P."/>
            <person name="Likhitrattanapisal S."/>
            <person name="Nilsakha T."/>
            <person name="Chanpet A."/>
            <person name="Rattanawaree P."/>
            <person name="Ingsriswang S."/>
        </authorList>
    </citation>
    <scope>NUCLEOTIDE SEQUENCE [LARGE SCALE GENOMIC DNA]</scope>
    <source>
        <strain evidence="7 8">TBRC 17660</strain>
    </source>
</reference>
<dbReference type="Pfam" id="PF03949">
    <property type="entry name" value="Malic_M"/>
    <property type="match status" value="1"/>
</dbReference>
<keyword evidence="3" id="KW-0560">Oxidoreductase</keyword>
<organism evidence="7 8">
    <name type="scientific">Rhodoferax potami</name>
    <dbReference type="NCBI Taxonomy" id="3068338"/>
    <lineage>
        <taxon>Bacteria</taxon>
        <taxon>Pseudomonadati</taxon>
        <taxon>Pseudomonadota</taxon>
        <taxon>Betaproteobacteria</taxon>
        <taxon>Burkholderiales</taxon>
        <taxon>Comamonadaceae</taxon>
        <taxon>Rhodoferax</taxon>
    </lineage>
</organism>
<dbReference type="PIRSF" id="PIRSF036684">
    <property type="entry name" value="ME_PTA"/>
    <property type="match status" value="1"/>
</dbReference>
<dbReference type="Gene3D" id="3.40.50.10380">
    <property type="entry name" value="Malic enzyme, N-terminal domain"/>
    <property type="match status" value="1"/>
</dbReference>
<dbReference type="InterPro" id="IPR042113">
    <property type="entry name" value="P_AcTrfase_dom1"/>
</dbReference>
<evidence type="ECO:0000256" key="2">
    <source>
        <dbReference type="ARBA" id="ARBA00008756"/>
    </source>
</evidence>
<evidence type="ECO:0000256" key="1">
    <source>
        <dbReference type="ARBA" id="ARBA00007686"/>
    </source>
</evidence>
<proteinExistence type="inferred from homology"/>
<evidence type="ECO:0000256" key="4">
    <source>
        <dbReference type="ARBA" id="ARBA00023268"/>
    </source>
</evidence>
<comment type="similarity">
    <text evidence="1">In the N-terminal section; belongs to the malic enzymes family.</text>
</comment>
<dbReference type="InterPro" id="IPR012302">
    <property type="entry name" value="Malic_NAD-bd"/>
</dbReference>
<dbReference type="InterPro" id="IPR037062">
    <property type="entry name" value="Malic_N_dom_sf"/>
</dbReference>
<dbReference type="Gene3D" id="3.40.50.720">
    <property type="entry name" value="NAD(P)-binding Rossmann-like Domain"/>
    <property type="match status" value="1"/>
</dbReference>
<dbReference type="Proteomes" id="UP001321700">
    <property type="component" value="Unassembled WGS sequence"/>
</dbReference>
<keyword evidence="8" id="KW-1185">Reference proteome</keyword>
<gene>
    <name evidence="7" type="ORF">RAE19_09875</name>
</gene>
<evidence type="ECO:0000259" key="5">
    <source>
        <dbReference type="SMART" id="SM00919"/>
    </source>
</evidence>
<dbReference type="PANTHER" id="PTHR43237">
    <property type="entry name" value="NADP-DEPENDENT MALIC ENZYME"/>
    <property type="match status" value="1"/>
</dbReference>
<accession>A0ABU3KMP2</accession>
<feature type="domain" description="Malic enzyme NAD-binding" evidence="5">
    <location>
        <begin position="183"/>
        <end position="420"/>
    </location>
</feature>